<proteinExistence type="predicted"/>
<feature type="transmembrane region" description="Helical" evidence="7">
    <location>
        <begin position="296"/>
        <end position="315"/>
    </location>
</feature>
<evidence type="ECO:0000256" key="4">
    <source>
        <dbReference type="ARBA" id="ARBA00022692"/>
    </source>
</evidence>
<name>A0A2T0WKP1_9RHOB</name>
<dbReference type="PROSITE" id="PS50850">
    <property type="entry name" value="MFS"/>
    <property type="match status" value="1"/>
</dbReference>
<keyword evidence="4 7" id="KW-0812">Transmembrane</keyword>
<dbReference type="CDD" id="cd06173">
    <property type="entry name" value="MFS_MefA_like"/>
    <property type="match status" value="1"/>
</dbReference>
<dbReference type="EMBL" id="PVTQ01000010">
    <property type="protein sequence ID" value="PRY87257.1"/>
    <property type="molecule type" value="Genomic_DNA"/>
</dbReference>
<evidence type="ECO:0000256" key="7">
    <source>
        <dbReference type="SAM" id="Phobius"/>
    </source>
</evidence>
<evidence type="ECO:0000256" key="1">
    <source>
        <dbReference type="ARBA" id="ARBA00004651"/>
    </source>
</evidence>
<evidence type="ECO:0000256" key="2">
    <source>
        <dbReference type="ARBA" id="ARBA00022448"/>
    </source>
</evidence>
<evidence type="ECO:0000313" key="9">
    <source>
        <dbReference type="EMBL" id="PRY87257.1"/>
    </source>
</evidence>
<feature type="transmembrane region" description="Helical" evidence="7">
    <location>
        <begin position="51"/>
        <end position="73"/>
    </location>
</feature>
<dbReference type="PRINTS" id="PR01988">
    <property type="entry name" value="EXPORTERBACE"/>
</dbReference>
<keyword evidence="10" id="KW-1185">Reference proteome</keyword>
<protein>
    <submittedName>
        <fullName evidence="9">Putative MFS family arabinose efflux permease</fullName>
    </submittedName>
</protein>
<keyword evidence="5 7" id="KW-1133">Transmembrane helix</keyword>
<feature type="transmembrane region" description="Helical" evidence="7">
    <location>
        <begin position="174"/>
        <end position="197"/>
    </location>
</feature>
<evidence type="ECO:0000259" key="8">
    <source>
        <dbReference type="PROSITE" id="PS50850"/>
    </source>
</evidence>
<comment type="subcellular location">
    <subcellularLocation>
        <location evidence="1">Cell membrane</location>
        <topology evidence="1">Multi-pass membrane protein</topology>
    </subcellularLocation>
</comment>
<dbReference type="InterPro" id="IPR036259">
    <property type="entry name" value="MFS_trans_sf"/>
</dbReference>
<keyword evidence="3" id="KW-1003">Cell membrane</keyword>
<dbReference type="GO" id="GO:0022857">
    <property type="term" value="F:transmembrane transporter activity"/>
    <property type="evidence" value="ECO:0007669"/>
    <property type="project" value="InterPro"/>
</dbReference>
<comment type="caution">
    <text evidence="9">The sequence shown here is derived from an EMBL/GenBank/DDBJ whole genome shotgun (WGS) entry which is preliminary data.</text>
</comment>
<dbReference type="InterPro" id="IPR022324">
    <property type="entry name" value="Bacilysin_exporter_BacE_put"/>
</dbReference>
<feature type="transmembrane region" description="Helical" evidence="7">
    <location>
        <begin position="21"/>
        <end position="45"/>
    </location>
</feature>
<evidence type="ECO:0000313" key="10">
    <source>
        <dbReference type="Proteomes" id="UP000238392"/>
    </source>
</evidence>
<dbReference type="GO" id="GO:0005886">
    <property type="term" value="C:plasma membrane"/>
    <property type="evidence" value="ECO:0007669"/>
    <property type="project" value="UniProtKB-SubCell"/>
</dbReference>
<feature type="transmembrane region" description="Helical" evidence="7">
    <location>
        <begin position="268"/>
        <end position="289"/>
    </location>
</feature>
<evidence type="ECO:0000256" key="3">
    <source>
        <dbReference type="ARBA" id="ARBA00022475"/>
    </source>
</evidence>
<dbReference type="Gene3D" id="1.20.1250.20">
    <property type="entry name" value="MFS general substrate transporter like domains"/>
    <property type="match status" value="1"/>
</dbReference>
<reference evidence="9 10" key="1">
    <citation type="submission" date="2018-03" db="EMBL/GenBank/DDBJ databases">
        <title>Genomic Encyclopedia of Archaeal and Bacterial Type Strains, Phase II (KMG-II): from individual species to whole genera.</title>
        <authorList>
            <person name="Goeker M."/>
        </authorList>
    </citation>
    <scope>NUCLEOTIDE SEQUENCE [LARGE SCALE GENOMIC DNA]</scope>
    <source>
        <strain evidence="9 10">DSM 100212</strain>
    </source>
</reference>
<dbReference type="Proteomes" id="UP000238392">
    <property type="component" value="Unassembled WGS sequence"/>
</dbReference>
<dbReference type="RefSeq" id="WP_170108064.1">
    <property type="nucleotide sequence ID" value="NZ_PVTQ01000010.1"/>
</dbReference>
<dbReference type="SUPFAM" id="SSF103473">
    <property type="entry name" value="MFS general substrate transporter"/>
    <property type="match status" value="1"/>
</dbReference>
<feature type="transmembrane region" description="Helical" evidence="7">
    <location>
        <begin position="361"/>
        <end position="379"/>
    </location>
</feature>
<evidence type="ECO:0000256" key="5">
    <source>
        <dbReference type="ARBA" id="ARBA00022989"/>
    </source>
</evidence>
<dbReference type="Pfam" id="PF05977">
    <property type="entry name" value="MFS_3"/>
    <property type="match status" value="1"/>
</dbReference>
<gene>
    <name evidence="9" type="ORF">CLV74_11031</name>
</gene>
<dbReference type="PANTHER" id="PTHR23513">
    <property type="entry name" value="INTEGRAL MEMBRANE EFFLUX PROTEIN-RELATED"/>
    <property type="match status" value="1"/>
</dbReference>
<sequence length="413" mass="43781">MGASPSRLLRFTSALRRRNYRLLWTGTLVSNTGDWLDMVALNWLIVAQNGGALDLAVVNFCRAIPILALALVGGAIADRVERRRLLIVIQLASMALAVILTGLAVAGVTPLWALALIAAGRGAAFAFNLPARHALIPMLVPRDELPNAVALNLVTLNATKVLGPMLAGLMIAQFGLTVCFALNAVSYLAVLYTLYCMTLTPAPQTQKTPEPRESLAAAILSGLAYVRARQVLYMLVLVALVPVFLGQPFLVLLAVFAHDALHWGPTGFGLLTSAAGLGSVLGALVIGGYTELLRRGIVMLVLLLAFGLSLLAFAANPVAVLAPLILIISGATYMSYNTALTSIMQMTIEDAYRGRVMSMMFMNRGLMPLGTAAAATLSASAGVRVAYGVMGGLILIFTLALLVFVPKLRRLQT</sequence>
<dbReference type="PANTHER" id="PTHR23513:SF6">
    <property type="entry name" value="MAJOR FACILITATOR SUPERFAMILY ASSOCIATED DOMAIN-CONTAINING PROTEIN"/>
    <property type="match status" value="1"/>
</dbReference>
<organism evidence="9 10">
    <name type="scientific">Donghicola tyrosinivorans</name>
    <dbReference type="NCBI Taxonomy" id="1652492"/>
    <lineage>
        <taxon>Bacteria</taxon>
        <taxon>Pseudomonadati</taxon>
        <taxon>Pseudomonadota</taxon>
        <taxon>Alphaproteobacteria</taxon>
        <taxon>Rhodobacterales</taxon>
        <taxon>Roseobacteraceae</taxon>
        <taxon>Donghicola</taxon>
    </lineage>
</organism>
<dbReference type="InterPro" id="IPR020846">
    <property type="entry name" value="MFS_dom"/>
</dbReference>
<feature type="domain" description="Major facilitator superfamily (MFS) profile" evidence="8">
    <location>
        <begin position="1"/>
        <end position="409"/>
    </location>
</feature>
<accession>A0A2T0WKP1</accession>
<feature type="transmembrane region" description="Helical" evidence="7">
    <location>
        <begin position="321"/>
        <end position="340"/>
    </location>
</feature>
<keyword evidence="6 7" id="KW-0472">Membrane</keyword>
<feature type="transmembrane region" description="Helical" evidence="7">
    <location>
        <begin position="231"/>
        <end position="256"/>
    </location>
</feature>
<keyword evidence="2" id="KW-0813">Transport</keyword>
<evidence type="ECO:0000256" key="6">
    <source>
        <dbReference type="ARBA" id="ARBA00023136"/>
    </source>
</evidence>
<dbReference type="AlphaFoldDB" id="A0A2T0WKP1"/>
<feature type="transmembrane region" description="Helical" evidence="7">
    <location>
        <begin position="385"/>
        <end position="405"/>
    </location>
</feature>
<dbReference type="InterPro" id="IPR010290">
    <property type="entry name" value="TM_effector"/>
</dbReference>